<dbReference type="Proteomes" id="UP000366872">
    <property type="component" value="Unassembled WGS sequence"/>
</dbReference>
<organism evidence="2 3">
    <name type="scientific">Pontiella desulfatans</name>
    <dbReference type="NCBI Taxonomy" id="2750659"/>
    <lineage>
        <taxon>Bacteria</taxon>
        <taxon>Pseudomonadati</taxon>
        <taxon>Kiritimatiellota</taxon>
        <taxon>Kiritimatiellia</taxon>
        <taxon>Kiritimatiellales</taxon>
        <taxon>Pontiellaceae</taxon>
        <taxon>Pontiella</taxon>
    </lineage>
</organism>
<sequence length="166" mass="19247">MNSFILFIASSLFISSLASIVFFFRSKRAIQGSWHRHLTYPLPLKMFAFFGSSLFLAALLFIFRNTSFIEAMQCTGYILPFFILVLCGTIETLFFEIQYDDKKIVQRSPWTGEKEIPLDDLWEMQHHKFLDHLMLRSTNGTTIRIAKHLNGSEELTELAKIVIQSL</sequence>
<feature type="transmembrane region" description="Helical" evidence="1">
    <location>
        <begin position="6"/>
        <end position="24"/>
    </location>
</feature>
<protein>
    <submittedName>
        <fullName evidence="2">Uncharacterized protein</fullName>
    </submittedName>
</protein>
<keyword evidence="1" id="KW-0812">Transmembrane</keyword>
<gene>
    <name evidence="2" type="ORF">PDESU_01486</name>
</gene>
<accession>A0A6C2TZ52</accession>
<feature type="transmembrane region" description="Helical" evidence="1">
    <location>
        <begin position="75"/>
        <end position="97"/>
    </location>
</feature>
<evidence type="ECO:0000313" key="3">
    <source>
        <dbReference type="Proteomes" id="UP000366872"/>
    </source>
</evidence>
<evidence type="ECO:0000313" key="2">
    <source>
        <dbReference type="EMBL" id="VGO12932.1"/>
    </source>
</evidence>
<proteinExistence type="predicted"/>
<evidence type="ECO:0000256" key="1">
    <source>
        <dbReference type="SAM" id="Phobius"/>
    </source>
</evidence>
<keyword evidence="1" id="KW-1133">Transmembrane helix</keyword>
<feature type="transmembrane region" description="Helical" evidence="1">
    <location>
        <begin position="44"/>
        <end position="63"/>
    </location>
</feature>
<dbReference type="AlphaFoldDB" id="A0A6C2TZ52"/>
<reference evidence="2 3" key="1">
    <citation type="submission" date="2019-04" db="EMBL/GenBank/DDBJ databases">
        <authorList>
            <person name="Van Vliet M D."/>
        </authorList>
    </citation>
    <scope>NUCLEOTIDE SEQUENCE [LARGE SCALE GENOMIC DNA]</scope>
    <source>
        <strain evidence="2 3">F1</strain>
    </source>
</reference>
<dbReference type="EMBL" id="CAAHFG010000001">
    <property type="protein sequence ID" value="VGO12932.1"/>
    <property type="molecule type" value="Genomic_DNA"/>
</dbReference>
<keyword evidence="3" id="KW-1185">Reference proteome</keyword>
<keyword evidence="1" id="KW-0472">Membrane</keyword>
<name>A0A6C2TZ52_PONDE</name>